<keyword evidence="12 17" id="KW-0239">DNA-directed DNA polymerase</keyword>
<dbReference type="PANTHER" id="PTHR11076">
    <property type="entry name" value="DNA REPAIR POLYMERASE UMUC / TRANSFERASE FAMILY MEMBER"/>
    <property type="match status" value="1"/>
</dbReference>
<dbReference type="FunFam" id="1.10.150.20:FF:000019">
    <property type="entry name" value="DNA polymerase IV"/>
    <property type="match status" value="1"/>
</dbReference>
<evidence type="ECO:0000256" key="5">
    <source>
        <dbReference type="ARBA" id="ARBA00022490"/>
    </source>
</evidence>
<evidence type="ECO:0000256" key="7">
    <source>
        <dbReference type="ARBA" id="ARBA00022695"/>
    </source>
</evidence>
<dbReference type="GO" id="GO:0003684">
    <property type="term" value="F:damaged DNA binding"/>
    <property type="evidence" value="ECO:0007669"/>
    <property type="project" value="InterPro"/>
</dbReference>
<evidence type="ECO:0000256" key="9">
    <source>
        <dbReference type="ARBA" id="ARBA00022723"/>
    </source>
</evidence>
<evidence type="ECO:0000256" key="11">
    <source>
        <dbReference type="ARBA" id="ARBA00022842"/>
    </source>
</evidence>
<keyword evidence="8 17" id="KW-0235">DNA replication</keyword>
<name>A0A2W4YXG6_9SPHN</name>
<dbReference type="Gene3D" id="1.10.150.20">
    <property type="entry name" value="5' to 3' exonuclease, C-terminal subdomain"/>
    <property type="match status" value="1"/>
</dbReference>
<dbReference type="SUPFAM" id="SSF56672">
    <property type="entry name" value="DNA/RNA polymerases"/>
    <property type="match status" value="1"/>
</dbReference>
<comment type="subcellular location">
    <subcellularLocation>
        <location evidence="1 17">Cytoplasm</location>
    </subcellularLocation>
</comment>
<dbReference type="NCBIfam" id="NF002677">
    <property type="entry name" value="PRK02406.1"/>
    <property type="match status" value="1"/>
</dbReference>
<keyword evidence="6 17" id="KW-0808">Transferase</keyword>
<evidence type="ECO:0000256" key="6">
    <source>
        <dbReference type="ARBA" id="ARBA00022679"/>
    </source>
</evidence>
<dbReference type="InterPro" id="IPR053848">
    <property type="entry name" value="IMS_HHH_1"/>
</dbReference>
<dbReference type="InterPro" id="IPR050116">
    <property type="entry name" value="DNA_polymerase-Y"/>
</dbReference>
<reference evidence="19 20" key="1">
    <citation type="submission" date="2017-08" db="EMBL/GenBank/DDBJ databases">
        <title>Infants hospitalized years apart are colonized by the same room-sourced microbial strains.</title>
        <authorList>
            <person name="Brooks B."/>
            <person name="Olm M.R."/>
            <person name="Firek B.A."/>
            <person name="Baker R."/>
            <person name="Thomas B.C."/>
            <person name="Morowitz M.J."/>
            <person name="Banfield J.F."/>
        </authorList>
    </citation>
    <scope>NUCLEOTIDE SEQUENCE [LARGE SCALE GENOMIC DNA]</scope>
    <source>
        <strain evidence="19">S2_018_000_R3_119</strain>
    </source>
</reference>
<dbReference type="GO" id="GO:0006281">
    <property type="term" value="P:DNA repair"/>
    <property type="evidence" value="ECO:0007669"/>
    <property type="project" value="UniProtKB-UniRule"/>
</dbReference>
<organism evidence="19 20">
    <name type="scientific">Sphingomonas taxi</name>
    <dbReference type="NCBI Taxonomy" id="1549858"/>
    <lineage>
        <taxon>Bacteria</taxon>
        <taxon>Pseudomonadati</taxon>
        <taxon>Pseudomonadota</taxon>
        <taxon>Alphaproteobacteria</taxon>
        <taxon>Sphingomonadales</taxon>
        <taxon>Sphingomonadaceae</taxon>
        <taxon>Sphingomonas</taxon>
    </lineage>
</organism>
<evidence type="ECO:0000256" key="16">
    <source>
        <dbReference type="ARBA" id="ARBA00049244"/>
    </source>
</evidence>
<dbReference type="FunFam" id="3.30.1490.100:FF:000004">
    <property type="entry name" value="DNA polymerase IV"/>
    <property type="match status" value="1"/>
</dbReference>
<dbReference type="GO" id="GO:0042276">
    <property type="term" value="P:error-prone translesion synthesis"/>
    <property type="evidence" value="ECO:0007669"/>
    <property type="project" value="TreeGrafter"/>
</dbReference>
<keyword evidence="14 17" id="KW-0234">DNA repair</keyword>
<keyword evidence="4 17" id="KW-0515">Mutator protein</keyword>
<dbReference type="InterPro" id="IPR043502">
    <property type="entry name" value="DNA/RNA_pol_sf"/>
</dbReference>
<feature type="binding site" evidence="17">
    <location>
        <position position="111"/>
    </location>
    <ligand>
        <name>Mg(2+)</name>
        <dbReference type="ChEBI" id="CHEBI:18420"/>
    </ligand>
</feature>
<dbReference type="GO" id="GO:0000287">
    <property type="term" value="F:magnesium ion binding"/>
    <property type="evidence" value="ECO:0007669"/>
    <property type="project" value="UniProtKB-UniRule"/>
</dbReference>
<dbReference type="InterPro" id="IPR043128">
    <property type="entry name" value="Rev_trsase/Diguanyl_cyclase"/>
</dbReference>
<dbReference type="Proteomes" id="UP000249555">
    <property type="component" value="Unassembled WGS sequence"/>
</dbReference>
<dbReference type="Gene3D" id="3.30.1490.100">
    <property type="entry name" value="DNA polymerase, Y-family, little finger domain"/>
    <property type="match status" value="1"/>
</dbReference>
<evidence type="ECO:0000259" key="18">
    <source>
        <dbReference type="PROSITE" id="PS50173"/>
    </source>
</evidence>
<comment type="function">
    <text evidence="15 17">Poorly processive, error-prone DNA polymerase involved in untargeted mutagenesis. Copies undamaged DNA at stalled replication forks, which arise in vivo from mismatched or misaligned primer ends. These misaligned primers can be extended by PolIV. Exhibits no 3'-5' exonuclease (proofreading) activity. May be involved in translesional synthesis, in conjunction with the beta clamp from PolIII.</text>
</comment>
<evidence type="ECO:0000256" key="10">
    <source>
        <dbReference type="ARBA" id="ARBA00022763"/>
    </source>
</evidence>
<dbReference type="InterPro" id="IPR017961">
    <property type="entry name" value="DNA_pol_Y-fam_little_finger"/>
</dbReference>
<dbReference type="FunFam" id="3.40.1170.60:FF:000001">
    <property type="entry name" value="DNA polymerase IV"/>
    <property type="match status" value="1"/>
</dbReference>
<feature type="binding site" evidence="17">
    <location>
        <position position="17"/>
    </location>
    <ligand>
        <name>Mg(2+)</name>
        <dbReference type="ChEBI" id="CHEBI:18420"/>
    </ligand>
</feature>
<comment type="similarity">
    <text evidence="2 17">Belongs to the DNA polymerase type-Y family.</text>
</comment>
<dbReference type="GO" id="GO:0003887">
    <property type="term" value="F:DNA-directed DNA polymerase activity"/>
    <property type="evidence" value="ECO:0007669"/>
    <property type="project" value="UniProtKB-UniRule"/>
</dbReference>
<feature type="site" description="Substrate discrimination" evidence="17">
    <location>
        <position position="22"/>
    </location>
</feature>
<proteinExistence type="inferred from homology"/>
<gene>
    <name evidence="17" type="primary">dinB</name>
    <name evidence="19" type="ORF">DI640_07350</name>
</gene>
<protein>
    <recommendedName>
        <fullName evidence="17">DNA polymerase IV</fullName>
        <shortName evidence="17">Pol IV</shortName>
        <ecNumber evidence="17">2.7.7.7</ecNumber>
    </recommendedName>
</protein>
<dbReference type="Gene3D" id="3.30.70.270">
    <property type="match status" value="1"/>
</dbReference>
<comment type="subunit">
    <text evidence="3 17">Monomer.</text>
</comment>
<comment type="cofactor">
    <cofactor evidence="17">
        <name>Mg(2+)</name>
        <dbReference type="ChEBI" id="CHEBI:18420"/>
    </cofactor>
    <text evidence="17">Binds 2 magnesium ions per subunit.</text>
</comment>
<dbReference type="InterPro" id="IPR022880">
    <property type="entry name" value="DNApol_IV"/>
</dbReference>
<evidence type="ECO:0000256" key="17">
    <source>
        <dbReference type="HAMAP-Rule" id="MF_01113"/>
    </source>
</evidence>
<evidence type="ECO:0000256" key="15">
    <source>
        <dbReference type="ARBA" id="ARBA00025589"/>
    </source>
</evidence>
<dbReference type="EMBL" id="QFMX01000006">
    <property type="protein sequence ID" value="PZO74186.1"/>
    <property type="molecule type" value="Genomic_DNA"/>
</dbReference>
<evidence type="ECO:0000256" key="1">
    <source>
        <dbReference type="ARBA" id="ARBA00004496"/>
    </source>
</evidence>
<dbReference type="PROSITE" id="PS50173">
    <property type="entry name" value="UMUC"/>
    <property type="match status" value="1"/>
</dbReference>
<dbReference type="HAMAP" id="MF_01113">
    <property type="entry name" value="DNApol_IV"/>
    <property type="match status" value="1"/>
</dbReference>
<sequence>MLPPTQPPAQRKVIHVDMDAFYASVEQRDDPTLRGRPVAVGGSRARGVVAAASYEARAFGVRSAMPSVTAIRRCPDLVFVPPRFDVYREVSDRIRTIFADYTDLIEPLSLDEAYLDVTEDIRGLGTAAAIAEEIRARIKADTGLTASAGVSYNKFIAKLASDQNKPDGICIITPKRGAAFVQSLPVKRFHGVGPVTAQKMERLGILTGADLYAQTLAFLQAHFGSYAEYLYRAARGIDDRPVRVNRAAKSVGAERTFETNLTTAEDLRAALQRVADAAWVRIERHGTRGRTITLKLRHADFRTITRARSSVSAVTDKAAFLEAGLELLMAQLPVPDGVRLLGLTLSGIMGDEEEVQPSLL</sequence>
<evidence type="ECO:0000256" key="8">
    <source>
        <dbReference type="ARBA" id="ARBA00022705"/>
    </source>
</evidence>
<keyword evidence="7 17" id="KW-0548">Nucleotidyltransferase</keyword>
<dbReference type="Pfam" id="PF00817">
    <property type="entry name" value="IMS"/>
    <property type="match status" value="1"/>
</dbReference>
<keyword evidence="10 17" id="KW-0227">DNA damage</keyword>
<comment type="catalytic activity">
    <reaction evidence="16 17">
        <text>DNA(n) + a 2'-deoxyribonucleoside 5'-triphosphate = DNA(n+1) + diphosphate</text>
        <dbReference type="Rhea" id="RHEA:22508"/>
        <dbReference type="Rhea" id="RHEA-COMP:17339"/>
        <dbReference type="Rhea" id="RHEA-COMP:17340"/>
        <dbReference type="ChEBI" id="CHEBI:33019"/>
        <dbReference type="ChEBI" id="CHEBI:61560"/>
        <dbReference type="ChEBI" id="CHEBI:173112"/>
        <dbReference type="EC" id="2.7.7.7"/>
    </reaction>
</comment>
<dbReference type="Pfam" id="PF21999">
    <property type="entry name" value="IMS_HHH_1"/>
    <property type="match status" value="1"/>
</dbReference>
<dbReference type="PANTHER" id="PTHR11076:SF33">
    <property type="entry name" value="DNA POLYMERASE KAPPA"/>
    <property type="match status" value="1"/>
</dbReference>
<keyword evidence="11 17" id="KW-0460">Magnesium</keyword>
<dbReference type="Gene3D" id="3.40.1170.60">
    <property type="match status" value="1"/>
</dbReference>
<evidence type="ECO:0000256" key="12">
    <source>
        <dbReference type="ARBA" id="ARBA00022932"/>
    </source>
</evidence>
<comment type="caution">
    <text evidence="19">The sequence shown here is derived from an EMBL/GenBank/DDBJ whole genome shotgun (WGS) entry which is preliminary data.</text>
</comment>
<evidence type="ECO:0000256" key="4">
    <source>
        <dbReference type="ARBA" id="ARBA00022457"/>
    </source>
</evidence>
<evidence type="ECO:0000313" key="19">
    <source>
        <dbReference type="EMBL" id="PZO74186.1"/>
    </source>
</evidence>
<keyword evidence="9 17" id="KW-0479">Metal-binding</keyword>
<accession>A0A2W4YXG6</accession>
<evidence type="ECO:0000256" key="2">
    <source>
        <dbReference type="ARBA" id="ARBA00010945"/>
    </source>
</evidence>
<evidence type="ECO:0000256" key="3">
    <source>
        <dbReference type="ARBA" id="ARBA00011245"/>
    </source>
</evidence>
<dbReference type="GO" id="GO:0006261">
    <property type="term" value="P:DNA-templated DNA replication"/>
    <property type="evidence" value="ECO:0007669"/>
    <property type="project" value="UniProtKB-UniRule"/>
</dbReference>
<dbReference type="InterPro" id="IPR036775">
    <property type="entry name" value="DNA_pol_Y-fam_lit_finger_sf"/>
</dbReference>
<dbReference type="GO" id="GO:0005829">
    <property type="term" value="C:cytosol"/>
    <property type="evidence" value="ECO:0007669"/>
    <property type="project" value="TreeGrafter"/>
</dbReference>
<dbReference type="AlphaFoldDB" id="A0A2W4YXG6"/>
<dbReference type="EC" id="2.7.7.7" evidence="17"/>
<keyword evidence="13 17" id="KW-0238">DNA-binding</keyword>
<dbReference type="GO" id="GO:0009432">
    <property type="term" value="P:SOS response"/>
    <property type="evidence" value="ECO:0007669"/>
    <property type="project" value="UniProtKB-ARBA"/>
</dbReference>
<feature type="domain" description="UmuC" evidence="18">
    <location>
        <begin position="13"/>
        <end position="193"/>
    </location>
</feature>
<dbReference type="Pfam" id="PF11799">
    <property type="entry name" value="IMS_C"/>
    <property type="match status" value="1"/>
</dbReference>
<evidence type="ECO:0000313" key="20">
    <source>
        <dbReference type="Proteomes" id="UP000249555"/>
    </source>
</evidence>
<evidence type="ECO:0000256" key="14">
    <source>
        <dbReference type="ARBA" id="ARBA00023204"/>
    </source>
</evidence>
<dbReference type="CDD" id="cd03586">
    <property type="entry name" value="PolY_Pol_IV_kappa"/>
    <property type="match status" value="1"/>
</dbReference>
<dbReference type="SUPFAM" id="SSF100879">
    <property type="entry name" value="Lesion bypass DNA polymerase (Y-family), little finger domain"/>
    <property type="match status" value="1"/>
</dbReference>
<feature type="active site" evidence="17">
    <location>
        <position position="112"/>
    </location>
</feature>
<keyword evidence="5 17" id="KW-0963">Cytoplasm</keyword>
<dbReference type="InterPro" id="IPR001126">
    <property type="entry name" value="UmuC"/>
</dbReference>
<evidence type="ECO:0000256" key="13">
    <source>
        <dbReference type="ARBA" id="ARBA00023125"/>
    </source>
</evidence>